<gene>
    <name evidence="1" type="ORF">LTR84_010240</name>
</gene>
<accession>A0AAV9MWZ4</accession>
<dbReference type="RefSeq" id="XP_064700731.1">
    <property type="nucleotide sequence ID" value="XM_064853777.1"/>
</dbReference>
<sequence>MPDQGMKKPLLFIVNNPSNYTKGERDAKAAVASHVSARYRGWRKINRRSLMLDSTTRAILTTSGLPSSPPVKIKIEMEDPAYAKNVERLNKHHDEMTRRSEHFSSGFSKKTFQFQKEDIEDWAIFTDLISPQISSLGSHFFDPFSPPSLKFDTEMRSNLHFYFKVIHPFATHLMKPWCWFDNLAQIQSTPVLAYAVAAFTSIFLSGCLKGGPGVVLPPAEEKGRVSLWPIPPWLRLQTNCLAELNALLSKPMPQMVEECYEAILFLFRISVLLADGESARMHYKALKRIAPMAGRKQVPLFTELALTKVNIVCAFLHHQSIILLRTRENHTVRRVKEVIEIDRKLWTSDREWYNHRASLSARMLAWRVEEPADKLQSETAAALRRLDPRSKVLTDAENLEMQRCYQIAIYFVMYLHGINFNTGAPRVRSSVDTLRDKLSKMNLYFMSTVCRTSLFNILLAGAMASRGRWERGWFIKQITTLYPEVRYMDDVYAMLVEFIDPFGIVFSVVEEIWEDVLKFRSAMSIRTGNMDLYRGDIVRPVEQNRPITYSPDLSKPPDVVEDKEVVIEVGEEFD</sequence>
<dbReference type="Proteomes" id="UP001358417">
    <property type="component" value="Unassembled WGS sequence"/>
</dbReference>
<name>A0AAV9MWZ4_9EURO</name>
<dbReference type="AlphaFoldDB" id="A0AAV9MWZ4"/>
<keyword evidence="2" id="KW-1185">Reference proteome</keyword>
<reference evidence="1 2" key="1">
    <citation type="submission" date="2023-08" db="EMBL/GenBank/DDBJ databases">
        <title>Black Yeasts Isolated from many extreme environments.</title>
        <authorList>
            <person name="Coleine C."/>
            <person name="Stajich J.E."/>
            <person name="Selbmann L."/>
        </authorList>
    </citation>
    <scope>NUCLEOTIDE SEQUENCE [LARGE SCALE GENOMIC DNA]</scope>
    <source>
        <strain evidence="1 2">CCFEE 5792</strain>
    </source>
</reference>
<evidence type="ECO:0000313" key="2">
    <source>
        <dbReference type="Proteomes" id="UP001358417"/>
    </source>
</evidence>
<dbReference type="EMBL" id="JAVRRD010000040">
    <property type="protein sequence ID" value="KAK5045092.1"/>
    <property type="molecule type" value="Genomic_DNA"/>
</dbReference>
<evidence type="ECO:0000313" key="1">
    <source>
        <dbReference type="EMBL" id="KAK5045092.1"/>
    </source>
</evidence>
<protein>
    <recommendedName>
        <fullName evidence="3">Transcription factor domain-containing protein</fullName>
    </recommendedName>
</protein>
<comment type="caution">
    <text evidence="1">The sequence shown here is derived from an EMBL/GenBank/DDBJ whole genome shotgun (WGS) entry which is preliminary data.</text>
</comment>
<evidence type="ECO:0008006" key="3">
    <source>
        <dbReference type="Google" id="ProtNLM"/>
    </source>
</evidence>
<proteinExistence type="predicted"/>
<dbReference type="GeneID" id="89978398"/>
<organism evidence="1 2">
    <name type="scientific">Exophiala bonariae</name>
    <dbReference type="NCBI Taxonomy" id="1690606"/>
    <lineage>
        <taxon>Eukaryota</taxon>
        <taxon>Fungi</taxon>
        <taxon>Dikarya</taxon>
        <taxon>Ascomycota</taxon>
        <taxon>Pezizomycotina</taxon>
        <taxon>Eurotiomycetes</taxon>
        <taxon>Chaetothyriomycetidae</taxon>
        <taxon>Chaetothyriales</taxon>
        <taxon>Herpotrichiellaceae</taxon>
        <taxon>Exophiala</taxon>
    </lineage>
</organism>